<dbReference type="OrthoDB" id="2390179at2"/>
<sequence>MILPILMLLMYLIVSAATILVMRSRTLDILRALAGIAFLLLATVTSLNMDSPGSILTFALALCVFISVEITGFKQYKGDADRLFMIHAFTIMLAAAYIIVLFTA</sequence>
<evidence type="ECO:0000313" key="2">
    <source>
        <dbReference type="EMBL" id="KKK33438.1"/>
    </source>
</evidence>
<gene>
    <name evidence="2" type="ORF">WN59_11860</name>
</gene>
<feature type="transmembrane region" description="Helical" evidence="1">
    <location>
        <begin position="6"/>
        <end position="22"/>
    </location>
</feature>
<feature type="transmembrane region" description="Helical" evidence="1">
    <location>
        <begin position="53"/>
        <end position="71"/>
    </location>
</feature>
<comment type="caution">
    <text evidence="2">The sequence shown here is derived from an EMBL/GenBank/DDBJ whole genome shotgun (WGS) entry which is preliminary data.</text>
</comment>
<evidence type="ECO:0000256" key="1">
    <source>
        <dbReference type="SAM" id="Phobius"/>
    </source>
</evidence>
<dbReference type="RefSeq" id="WP_046517590.1">
    <property type="nucleotide sequence ID" value="NZ_LAYZ01000025.1"/>
</dbReference>
<keyword evidence="3" id="KW-1185">Reference proteome</keyword>
<dbReference type="EMBL" id="LAYZ01000025">
    <property type="protein sequence ID" value="KKK33438.1"/>
    <property type="molecule type" value="Genomic_DNA"/>
</dbReference>
<name>A0A0M2SGM8_9STAP</name>
<feature type="transmembrane region" description="Helical" evidence="1">
    <location>
        <begin position="83"/>
        <end position="102"/>
    </location>
</feature>
<protein>
    <submittedName>
        <fullName evidence="2">Uncharacterized protein</fullName>
    </submittedName>
</protein>
<organism evidence="2 3">
    <name type="scientific">Salinicoccus sediminis</name>
    <dbReference type="NCBI Taxonomy" id="1432562"/>
    <lineage>
        <taxon>Bacteria</taxon>
        <taxon>Bacillati</taxon>
        <taxon>Bacillota</taxon>
        <taxon>Bacilli</taxon>
        <taxon>Bacillales</taxon>
        <taxon>Staphylococcaceae</taxon>
        <taxon>Salinicoccus</taxon>
    </lineage>
</organism>
<keyword evidence="1" id="KW-0812">Transmembrane</keyword>
<evidence type="ECO:0000313" key="3">
    <source>
        <dbReference type="Proteomes" id="UP000034287"/>
    </source>
</evidence>
<dbReference type="InterPro" id="IPR053572">
    <property type="entry name" value="MspA"/>
</dbReference>
<dbReference type="STRING" id="1432562.WN59_11860"/>
<dbReference type="PATRIC" id="fig|1432562.3.peg.2369"/>
<dbReference type="NCBIfam" id="NF038247">
    <property type="entry name" value="memb_stab_MspA"/>
    <property type="match status" value="1"/>
</dbReference>
<dbReference type="Proteomes" id="UP000034287">
    <property type="component" value="Unassembled WGS sequence"/>
</dbReference>
<keyword evidence="1" id="KW-1133">Transmembrane helix</keyword>
<reference evidence="2 3" key="1">
    <citation type="submission" date="2015-04" db="EMBL/GenBank/DDBJ databases">
        <title>Taxonomic description and genome sequence of Salinicoccus sediminis sp. nov., a novel hyper halotolerant bacterium isolated from marine sediment.</title>
        <authorList>
            <person name="Mathan Kumar R."/>
            <person name="Kaur G."/>
            <person name="Kumar N."/>
            <person name="Kumar A."/>
            <person name="Singh N.K."/>
            <person name="Kaur N."/>
            <person name="Mayilraj S."/>
        </authorList>
    </citation>
    <scope>NUCLEOTIDE SEQUENCE [LARGE SCALE GENOMIC DNA]</scope>
    <source>
        <strain evidence="2 3">SV-16</strain>
    </source>
</reference>
<accession>A0A0M2SGM8</accession>
<feature type="transmembrane region" description="Helical" evidence="1">
    <location>
        <begin position="29"/>
        <end position="47"/>
    </location>
</feature>
<dbReference type="AlphaFoldDB" id="A0A0M2SGM8"/>
<proteinExistence type="predicted"/>
<keyword evidence="1" id="KW-0472">Membrane</keyword>